<dbReference type="OrthoDB" id="2123844at2759"/>
<protein>
    <recommendedName>
        <fullName evidence="1">HNH nuclease domain-containing protein</fullName>
    </recommendedName>
</protein>
<feature type="domain" description="HNH nuclease" evidence="1">
    <location>
        <begin position="114"/>
        <end position="175"/>
    </location>
</feature>
<proteinExistence type="predicted"/>
<evidence type="ECO:0000259" key="1">
    <source>
        <dbReference type="Pfam" id="PF13391"/>
    </source>
</evidence>
<name>A0A4P9VXK4_9FUNG</name>
<keyword evidence="3" id="KW-1185">Reference proteome</keyword>
<dbReference type="EMBL" id="ML001756">
    <property type="protein sequence ID" value="RKO83030.1"/>
    <property type="molecule type" value="Genomic_DNA"/>
</dbReference>
<organism evidence="2 3">
    <name type="scientific">Blyttiomyces helicus</name>
    <dbReference type="NCBI Taxonomy" id="388810"/>
    <lineage>
        <taxon>Eukaryota</taxon>
        <taxon>Fungi</taxon>
        <taxon>Fungi incertae sedis</taxon>
        <taxon>Chytridiomycota</taxon>
        <taxon>Chytridiomycota incertae sedis</taxon>
        <taxon>Chytridiomycetes</taxon>
        <taxon>Chytridiomycetes incertae sedis</taxon>
        <taxon>Blyttiomyces</taxon>
    </lineage>
</organism>
<dbReference type="AlphaFoldDB" id="A0A4P9VXK4"/>
<sequence>MTTSVAAARHANQNMTCECLQKHDAGKAKNLLIAAIDHEIDVESFAAYINDNMDRVDQVSNDFWLFFLLVRASGGRVSQPSPSSSLITEEVADVEGDIGKFREEKYLDPDSHRCALSGIYHSASMGSPIAEDDATAAHILPFALIELTFAPSLDINWKKLNEIDNMVILSSRAHRPIKYFRLHAALGRVLYASGRADELEKVFRDDGMRGIVDEKTRQQVKEAMMEMEDWHVNSVCGV</sequence>
<dbReference type="Pfam" id="PF13391">
    <property type="entry name" value="HNH_2"/>
    <property type="match status" value="1"/>
</dbReference>
<accession>A0A4P9VXK4</accession>
<dbReference type="Proteomes" id="UP000269721">
    <property type="component" value="Unassembled WGS sequence"/>
</dbReference>
<dbReference type="InterPro" id="IPR003615">
    <property type="entry name" value="HNH_nuc"/>
</dbReference>
<evidence type="ECO:0000313" key="3">
    <source>
        <dbReference type="Proteomes" id="UP000269721"/>
    </source>
</evidence>
<gene>
    <name evidence="2" type="ORF">BDK51DRAFT_33758</name>
</gene>
<evidence type="ECO:0000313" key="2">
    <source>
        <dbReference type="EMBL" id="RKO83030.1"/>
    </source>
</evidence>
<reference evidence="3" key="1">
    <citation type="journal article" date="2018" name="Nat. Microbiol.">
        <title>Leveraging single-cell genomics to expand the fungal tree of life.</title>
        <authorList>
            <person name="Ahrendt S.R."/>
            <person name="Quandt C.A."/>
            <person name="Ciobanu D."/>
            <person name="Clum A."/>
            <person name="Salamov A."/>
            <person name="Andreopoulos B."/>
            <person name="Cheng J.F."/>
            <person name="Woyke T."/>
            <person name="Pelin A."/>
            <person name="Henrissat B."/>
            <person name="Reynolds N.K."/>
            <person name="Benny G.L."/>
            <person name="Smith M.E."/>
            <person name="James T.Y."/>
            <person name="Grigoriev I.V."/>
        </authorList>
    </citation>
    <scope>NUCLEOTIDE SEQUENCE [LARGE SCALE GENOMIC DNA]</scope>
</reference>